<dbReference type="CDD" id="cd05214">
    <property type="entry name" value="GAPDH_I_N"/>
    <property type="match status" value="1"/>
</dbReference>
<dbReference type="AlphaFoldDB" id="A5G9C5"/>
<evidence type="ECO:0000256" key="2">
    <source>
        <dbReference type="RuleBase" id="RU000397"/>
    </source>
</evidence>
<proteinExistence type="inferred from homology"/>
<dbReference type="SUPFAM" id="SSF55347">
    <property type="entry name" value="Glyceraldehyde-3-phosphate dehydrogenase-like, C-terminal domain"/>
    <property type="match status" value="1"/>
</dbReference>
<dbReference type="EMBL" id="CP000698">
    <property type="protein sequence ID" value="ABQ28393.1"/>
    <property type="molecule type" value="Genomic_DNA"/>
</dbReference>
<dbReference type="Pfam" id="PF00044">
    <property type="entry name" value="Gp_dh_N"/>
    <property type="match status" value="1"/>
</dbReference>
<evidence type="ECO:0000313" key="4">
    <source>
        <dbReference type="EMBL" id="ABQ28393.1"/>
    </source>
</evidence>
<dbReference type="STRING" id="351605.Gura_4250"/>
<feature type="domain" description="Glyceraldehyde 3-phosphate dehydrogenase NAD(P) binding" evidence="3">
    <location>
        <begin position="131"/>
        <end position="292"/>
    </location>
</feature>
<name>A5G9C5_GEOUR</name>
<dbReference type="InterPro" id="IPR020829">
    <property type="entry name" value="GlycerAld_3-P_DH_cat"/>
</dbReference>
<organism evidence="4 5">
    <name type="scientific">Geotalea uraniireducens (strain Rf4)</name>
    <name type="common">Geobacter uraniireducens</name>
    <dbReference type="NCBI Taxonomy" id="351605"/>
    <lineage>
        <taxon>Bacteria</taxon>
        <taxon>Pseudomonadati</taxon>
        <taxon>Thermodesulfobacteriota</taxon>
        <taxon>Desulfuromonadia</taxon>
        <taxon>Geobacterales</taxon>
        <taxon>Geobacteraceae</taxon>
        <taxon>Geotalea</taxon>
    </lineage>
</organism>
<dbReference type="PRINTS" id="PR00078">
    <property type="entry name" value="G3PDHDRGNASE"/>
</dbReference>
<comment type="similarity">
    <text evidence="2">Belongs to the glyceraldehyde-3-phosphate dehydrogenase family.</text>
</comment>
<dbReference type="InterPro" id="IPR020831">
    <property type="entry name" value="GlycerAld/Erythrose_P_DH"/>
</dbReference>
<sequence length="481" mass="53427">MNNQKQEVYLKDWQSHEEHAELMLPMIGRLYRDHNVVTTVYGRSLVHSATIDILKAHRFARLILDNELTVRETFPVLEAMSKLDLAPARIDLGKLTVRYQAQGNCESVDDFVRRELADVNTGRSPILDEPRDIVLYGFGRIGRLLARVLIEKSGSGEKLRLRAAVVRKGSTDDLVKRASLLRRDSVHGHFQGIITIDEEENAIIANGNMIRIIYADAPESVDYTRFGIHNAILIDNTGKWRDRDGLGRHLKAEGISKVILTAPGKGDIPNIVAGVNNELITQEEQLFSAASCTTNAIVPVLKTVNDRFGIVNGHVETCHSYTNDQNLIDNYHKNSRRGRSAPLNMVITETGAAKAVAKVIPELTGKLTGNAIRVPTPNVSLAILNLELTRATDVKELNGYLRNISLDSPLQNQIDFTNSPEVVSSDFVGSRHAGVIDSLATIVQGNRCVLYVWYDNEFGYSCQVVRMVQQMAGLDFPTIPN</sequence>
<dbReference type="Gene3D" id="3.40.50.720">
    <property type="entry name" value="NAD(P)-binding Rossmann-like Domain"/>
    <property type="match status" value="1"/>
</dbReference>
<accession>A5G9C5</accession>
<dbReference type="RefSeq" id="WP_011941024.1">
    <property type="nucleotide sequence ID" value="NC_009483.1"/>
</dbReference>
<dbReference type="OrthoDB" id="9803304at2"/>
<dbReference type="Pfam" id="PF02800">
    <property type="entry name" value="Gp_dh_C"/>
    <property type="match status" value="1"/>
</dbReference>
<dbReference type="EC" id="1.2.1.12" evidence="4"/>
<evidence type="ECO:0000313" key="5">
    <source>
        <dbReference type="Proteomes" id="UP000006695"/>
    </source>
</evidence>
<evidence type="ECO:0000259" key="3">
    <source>
        <dbReference type="SMART" id="SM00846"/>
    </source>
</evidence>
<dbReference type="NCBIfam" id="NF006139">
    <property type="entry name" value="PRK08289.1"/>
    <property type="match status" value="1"/>
</dbReference>
<keyword evidence="5" id="KW-1185">Reference proteome</keyword>
<dbReference type="SMART" id="SM00846">
    <property type="entry name" value="Gp_dh_N"/>
    <property type="match status" value="1"/>
</dbReference>
<dbReference type="PANTHER" id="PTHR43454:SF1">
    <property type="entry name" value="GLYCERALDEHYDE 3-PHOSPHATE DEHYDROGENASE NAD(P) BINDING DOMAIN-CONTAINING PROTEIN"/>
    <property type="match status" value="1"/>
</dbReference>
<dbReference type="GO" id="GO:0004365">
    <property type="term" value="F:glyceraldehyde-3-phosphate dehydrogenase (NAD+) (phosphorylating) activity"/>
    <property type="evidence" value="ECO:0007669"/>
    <property type="project" value="UniProtKB-EC"/>
</dbReference>
<gene>
    <name evidence="4" type="ordered locus">Gura_4250</name>
</gene>
<dbReference type="PROSITE" id="PS00071">
    <property type="entry name" value="GAPDH"/>
    <property type="match status" value="1"/>
</dbReference>
<dbReference type="Proteomes" id="UP000006695">
    <property type="component" value="Chromosome"/>
</dbReference>
<dbReference type="Gene3D" id="3.30.360.10">
    <property type="entry name" value="Dihydrodipicolinate Reductase, domain 2"/>
    <property type="match status" value="1"/>
</dbReference>
<keyword evidence="1 4" id="KW-0560">Oxidoreductase</keyword>
<dbReference type="InterPro" id="IPR036291">
    <property type="entry name" value="NAD(P)-bd_dom_sf"/>
</dbReference>
<dbReference type="HOGENOM" id="CLU_030140_1_2_7"/>
<dbReference type="InterPro" id="IPR020830">
    <property type="entry name" value="GlycerAld_3-P_DH_AS"/>
</dbReference>
<evidence type="ECO:0000256" key="1">
    <source>
        <dbReference type="ARBA" id="ARBA00023002"/>
    </source>
</evidence>
<dbReference type="InterPro" id="IPR020828">
    <property type="entry name" value="GlycerAld_3-P_DH_NAD(P)-bd"/>
</dbReference>
<dbReference type="GO" id="GO:0051287">
    <property type="term" value="F:NAD binding"/>
    <property type="evidence" value="ECO:0007669"/>
    <property type="project" value="InterPro"/>
</dbReference>
<reference evidence="4 5" key="1">
    <citation type="submission" date="2007-05" db="EMBL/GenBank/DDBJ databases">
        <title>Complete sequence of Geobacter uraniireducens Rf4.</title>
        <authorList>
            <consortium name="US DOE Joint Genome Institute"/>
            <person name="Copeland A."/>
            <person name="Lucas S."/>
            <person name="Lapidus A."/>
            <person name="Barry K."/>
            <person name="Detter J.C."/>
            <person name="Glavina del Rio T."/>
            <person name="Hammon N."/>
            <person name="Israni S."/>
            <person name="Dalin E."/>
            <person name="Tice H."/>
            <person name="Pitluck S."/>
            <person name="Chertkov O."/>
            <person name="Brettin T."/>
            <person name="Bruce D."/>
            <person name="Han C."/>
            <person name="Schmutz J."/>
            <person name="Larimer F."/>
            <person name="Land M."/>
            <person name="Hauser L."/>
            <person name="Kyrpides N."/>
            <person name="Mikhailova N."/>
            <person name="Shelobolina E."/>
            <person name="Aklujkar M."/>
            <person name="Lovley D."/>
            <person name="Richardson P."/>
        </authorList>
    </citation>
    <scope>NUCLEOTIDE SEQUENCE [LARGE SCALE GENOMIC DNA]</scope>
    <source>
        <strain evidence="4 5">Rf4</strain>
    </source>
</reference>
<dbReference type="PANTHER" id="PTHR43454">
    <property type="entry name" value="GLYCERALDEHYDE-3-PHOSPHATE DEHYDROGENASE"/>
    <property type="match status" value="1"/>
</dbReference>
<dbReference type="SUPFAM" id="SSF51735">
    <property type="entry name" value="NAD(P)-binding Rossmann-fold domains"/>
    <property type="match status" value="1"/>
</dbReference>
<protein>
    <submittedName>
        <fullName evidence="4">Glyceraldehyde-3-phosphate dehydrogenase, type I</fullName>
        <ecNumber evidence="4">1.2.1.12</ecNumber>
    </submittedName>
</protein>
<dbReference type="CDD" id="cd18126">
    <property type="entry name" value="GAPDH_I_C"/>
    <property type="match status" value="1"/>
</dbReference>
<dbReference type="KEGG" id="gur:Gura_4250"/>